<dbReference type="STRING" id="1754191.A0A1Y1VMI2"/>
<evidence type="ECO:0000256" key="4">
    <source>
        <dbReference type="ARBA" id="ARBA00022801"/>
    </source>
</evidence>
<dbReference type="GO" id="GO:0016810">
    <property type="term" value="F:hydrolase activity, acting on carbon-nitrogen (but not peptide) bonds"/>
    <property type="evidence" value="ECO:0007669"/>
    <property type="project" value="InterPro"/>
</dbReference>
<feature type="signal peptide" evidence="6">
    <location>
        <begin position="1"/>
        <end position="18"/>
    </location>
</feature>
<evidence type="ECO:0000259" key="7">
    <source>
        <dbReference type="PROSITE" id="PS51677"/>
    </source>
</evidence>
<evidence type="ECO:0000313" key="8">
    <source>
        <dbReference type="EMBL" id="ORX60124.1"/>
    </source>
</evidence>
<dbReference type="GO" id="GO:0046872">
    <property type="term" value="F:metal ion binding"/>
    <property type="evidence" value="ECO:0007669"/>
    <property type="project" value="UniProtKB-KW"/>
</dbReference>
<keyword evidence="2" id="KW-0479">Metal-binding</keyword>
<dbReference type="PROSITE" id="PS51677">
    <property type="entry name" value="NODB"/>
    <property type="match status" value="1"/>
</dbReference>
<reference evidence="8 9" key="2">
    <citation type="submission" date="2016-08" db="EMBL/GenBank/DDBJ databases">
        <title>Pervasive Adenine N6-methylation of Active Genes in Fungi.</title>
        <authorList>
            <consortium name="DOE Joint Genome Institute"/>
            <person name="Mondo S.J."/>
            <person name="Dannebaum R.O."/>
            <person name="Kuo R.C."/>
            <person name="Labutti K."/>
            <person name="Haridas S."/>
            <person name="Kuo A."/>
            <person name="Salamov A."/>
            <person name="Ahrendt S.R."/>
            <person name="Lipzen A."/>
            <person name="Sullivan W."/>
            <person name="Andreopoulos W.B."/>
            <person name="Clum A."/>
            <person name="Lindquist E."/>
            <person name="Daum C."/>
            <person name="Ramamoorthy G.K."/>
            <person name="Gryganskyi A."/>
            <person name="Culley D."/>
            <person name="Magnuson J.K."/>
            <person name="James T.Y."/>
            <person name="O'Malley M.A."/>
            <person name="Stajich J.E."/>
            <person name="Spatafora J.W."/>
            <person name="Visel A."/>
            <person name="Grigoriev I.V."/>
        </authorList>
    </citation>
    <scope>NUCLEOTIDE SEQUENCE [LARGE SCALE GENOMIC DNA]</scope>
    <source>
        <strain evidence="9">finn</strain>
    </source>
</reference>
<name>A0A1Y1VMI2_9FUNG</name>
<evidence type="ECO:0000256" key="6">
    <source>
        <dbReference type="SAM" id="SignalP"/>
    </source>
</evidence>
<dbReference type="Pfam" id="PF01522">
    <property type="entry name" value="Polysacc_deac_1"/>
    <property type="match status" value="1"/>
</dbReference>
<keyword evidence="3 6" id="KW-0732">Signal</keyword>
<dbReference type="GO" id="GO:0005975">
    <property type="term" value="P:carbohydrate metabolic process"/>
    <property type="evidence" value="ECO:0007669"/>
    <property type="project" value="InterPro"/>
</dbReference>
<dbReference type="OrthoDB" id="407355at2759"/>
<dbReference type="Gene3D" id="3.20.20.370">
    <property type="entry name" value="Glycoside hydrolase/deacetylase"/>
    <property type="match status" value="1"/>
</dbReference>
<evidence type="ECO:0000256" key="1">
    <source>
        <dbReference type="ARBA" id="ARBA00001941"/>
    </source>
</evidence>
<protein>
    <submittedName>
        <fullName evidence="8">Glycoside hydrolase/deacetylase</fullName>
    </submittedName>
</protein>
<feature type="chain" id="PRO_5012688703" evidence="6">
    <location>
        <begin position="19"/>
        <end position="306"/>
    </location>
</feature>
<proteinExistence type="predicted"/>
<evidence type="ECO:0000256" key="3">
    <source>
        <dbReference type="ARBA" id="ARBA00022729"/>
    </source>
</evidence>
<accession>A0A1Y1VMI2</accession>
<evidence type="ECO:0000256" key="2">
    <source>
        <dbReference type="ARBA" id="ARBA00022723"/>
    </source>
</evidence>
<keyword evidence="4 8" id="KW-0378">Hydrolase</keyword>
<keyword evidence="5" id="KW-0119">Carbohydrate metabolism</keyword>
<dbReference type="PANTHER" id="PTHR46471:SF2">
    <property type="entry name" value="CHITIN DEACETYLASE-RELATED"/>
    <property type="match status" value="1"/>
</dbReference>
<dbReference type="PROSITE" id="PS51257">
    <property type="entry name" value="PROKAR_LIPOPROTEIN"/>
    <property type="match status" value="1"/>
</dbReference>
<dbReference type="SUPFAM" id="SSF88713">
    <property type="entry name" value="Glycoside hydrolase/deacetylase"/>
    <property type="match status" value="1"/>
</dbReference>
<reference evidence="8 9" key="1">
    <citation type="submission" date="2016-08" db="EMBL/GenBank/DDBJ databases">
        <title>Genomes of anaerobic fungi encode conserved fungal cellulosomes for biomass hydrolysis.</title>
        <authorList>
            <consortium name="DOE Joint Genome Institute"/>
            <person name="Haitjema C.H."/>
            <person name="Gilmore S.P."/>
            <person name="Henske J.K."/>
            <person name="Solomon K.V."/>
            <person name="De Groot R."/>
            <person name="Kuo A."/>
            <person name="Mondo S.J."/>
            <person name="Salamov A.A."/>
            <person name="Labutti K."/>
            <person name="Zhao Z."/>
            <person name="Chiniquy J."/>
            <person name="Barry K."/>
            <person name="Brewer H.M."/>
            <person name="Purvine S.O."/>
            <person name="Wright A.T."/>
            <person name="Boxma B."/>
            <person name="Van Alen T."/>
            <person name="Hackstein J.H."/>
            <person name="Baker S.E."/>
            <person name="Grigoriev I.V."/>
            <person name="O'Malley M.A."/>
        </authorList>
    </citation>
    <scope>NUCLEOTIDE SEQUENCE [LARGE SCALE GENOMIC DNA]</scope>
    <source>
        <strain evidence="9">finn</strain>
    </source>
</reference>
<dbReference type="AlphaFoldDB" id="A0A1Y1VMI2"/>
<organism evidence="8 9">
    <name type="scientific">Piromyces finnis</name>
    <dbReference type="NCBI Taxonomy" id="1754191"/>
    <lineage>
        <taxon>Eukaryota</taxon>
        <taxon>Fungi</taxon>
        <taxon>Fungi incertae sedis</taxon>
        <taxon>Chytridiomycota</taxon>
        <taxon>Chytridiomycota incertae sedis</taxon>
        <taxon>Neocallimastigomycetes</taxon>
        <taxon>Neocallimastigales</taxon>
        <taxon>Neocallimastigaceae</taxon>
        <taxon>Piromyces</taxon>
    </lineage>
</organism>
<dbReference type="InterPro" id="IPR011330">
    <property type="entry name" value="Glyco_hydro/deAcase_b/a-brl"/>
</dbReference>
<dbReference type="EMBL" id="MCFH01000002">
    <property type="protein sequence ID" value="ORX60124.1"/>
    <property type="molecule type" value="Genomic_DNA"/>
</dbReference>
<comment type="caution">
    <text evidence="8">The sequence shown here is derived from an EMBL/GenBank/DDBJ whole genome shotgun (WGS) entry which is preliminary data.</text>
</comment>
<dbReference type="InterPro" id="IPR002509">
    <property type="entry name" value="NODB_dom"/>
</dbReference>
<sequence length="306" mass="34329">MKYISILSSLLLSGLTLAQNQAQIFYSCAKPNTIALTIDDGPTEKNPELLDALDNIGIKATFYVNCNNLMKDVNGEPTALVAPYLKEIYERGHEIGSHTYNHACLTEQCILNNPLMKLMDTKETFTEQIVKNEDFIYNAIGVYPATYRAPFGDGQNPGNVNNTLLEWLYELGYPYAIHWDIETQDMENQNINDDYAFQQAQEHYNSEVGQKDKLITLQHAIPVTIEKIIPWIKDVWMPAHPNMKFVKVSECLGLTDADIYRTTKGPVKNPSSGNPSSDDSSNAKTIFTGLFGSVLLATISLLINYF</sequence>
<keyword evidence="9" id="KW-1185">Reference proteome</keyword>
<dbReference type="PANTHER" id="PTHR46471">
    <property type="entry name" value="CHITIN DEACETYLASE"/>
    <property type="match status" value="1"/>
</dbReference>
<evidence type="ECO:0000313" key="9">
    <source>
        <dbReference type="Proteomes" id="UP000193719"/>
    </source>
</evidence>
<feature type="domain" description="NodB homology" evidence="7">
    <location>
        <begin position="32"/>
        <end position="246"/>
    </location>
</feature>
<gene>
    <name evidence="8" type="ORF">BCR36DRAFT_579570</name>
</gene>
<dbReference type="Proteomes" id="UP000193719">
    <property type="component" value="Unassembled WGS sequence"/>
</dbReference>
<comment type="cofactor">
    <cofactor evidence="1">
        <name>Co(2+)</name>
        <dbReference type="ChEBI" id="CHEBI:48828"/>
    </cofactor>
</comment>
<evidence type="ECO:0000256" key="5">
    <source>
        <dbReference type="ARBA" id="ARBA00023277"/>
    </source>
</evidence>